<dbReference type="GO" id="GO:0003677">
    <property type="term" value="F:DNA binding"/>
    <property type="evidence" value="ECO:0007669"/>
    <property type="project" value="UniProtKB-KW"/>
</dbReference>
<proteinExistence type="predicted"/>
<evidence type="ECO:0000256" key="1">
    <source>
        <dbReference type="ARBA" id="ARBA00022578"/>
    </source>
</evidence>
<organism evidence="4">
    <name type="scientific">bioreactor metagenome</name>
    <dbReference type="NCBI Taxonomy" id="1076179"/>
    <lineage>
        <taxon>unclassified sequences</taxon>
        <taxon>metagenomes</taxon>
        <taxon>ecological metagenomes</taxon>
    </lineage>
</organism>
<evidence type="ECO:0000256" key="3">
    <source>
        <dbReference type="ARBA" id="ARBA00023172"/>
    </source>
</evidence>
<accession>A0A644ZYL5</accession>
<sequence>MLSIGGNLTGGIIRAKNLTLIAFGSIGTAQNPLRLVVPGALIITSLYGEIFYTNQLIRSTFLVGLLLGGDVPMMLLIRFGQTIQGGLVVMNILMVRLDDLSGFGDVLAGAGIRSLDMALIEGANGSSSVLAKALLAAFPKVKIAYSALLWIAQMRPLIAEDDWSAMLSDLEAIYRATTEQALTDAVEAFTEHWQAAYQEVTARLNQEAADSLAMLEAFDLMHRSELDLTMLLNVLSEVLAQANLS</sequence>
<keyword evidence="3" id="KW-0233">DNA recombination</keyword>
<keyword evidence="1" id="KW-0815">Transposition</keyword>
<comment type="caution">
    <text evidence="4">The sequence shown here is derived from an EMBL/GenBank/DDBJ whole genome shotgun (WGS) entry which is preliminary data.</text>
</comment>
<evidence type="ECO:0000313" key="4">
    <source>
        <dbReference type="EMBL" id="MPM45847.1"/>
    </source>
</evidence>
<gene>
    <name evidence="4" type="ORF">SDC9_92539</name>
</gene>
<name>A0A644ZYL5_9ZZZZ</name>
<dbReference type="InterPro" id="IPR001207">
    <property type="entry name" value="Transposase_mutator"/>
</dbReference>
<evidence type="ECO:0000256" key="2">
    <source>
        <dbReference type="ARBA" id="ARBA00023125"/>
    </source>
</evidence>
<dbReference type="AlphaFoldDB" id="A0A644ZYL5"/>
<dbReference type="EMBL" id="VSSQ01011039">
    <property type="protein sequence ID" value="MPM45847.1"/>
    <property type="molecule type" value="Genomic_DNA"/>
</dbReference>
<dbReference type="GO" id="GO:0004803">
    <property type="term" value="F:transposase activity"/>
    <property type="evidence" value="ECO:0007669"/>
    <property type="project" value="InterPro"/>
</dbReference>
<reference evidence="4" key="1">
    <citation type="submission" date="2019-08" db="EMBL/GenBank/DDBJ databases">
        <authorList>
            <person name="Kucharzyk K."/>
            <person name="Murdoch R.W."/>
            <person name="Higgins S."/>
            <person name="Loffler F."/>
        </authorList>
    </citation>
    <scope>NUCLEOTIDE SEQUENCE</scope>
</reference>
<dbReference type="Pfam" id="PF00872">
    <property type="entry name" value="Transposase_mut"/>
    <property type="match status" value="1"/>
</dbReference>
<dbReference type="GO" id="GO:0006313">
    <property type="term" value="P:DNA transposition"/>
    <property type="evidence" value="ECO:0007669"/>
    <property type="project" value="InterPro"/>
</dbReference>
<keyword evidence="2" id="KW-0238">DNA-binding</keyword>
<protein>
    <submittedName>
        <fullName evidence="4">Uncharacterized protein</fullName>
    </submittedName>
</protein>